<evidence type="ECO:0000256" key="1">
    <source>
        <dbReference type="SAM" id="SignalP"/>
    </source>
</evidence>
<evidence type="ECO:0000259" key="2">
    <source>
        <dbReference type="SMART" id="SM00900"/>
    </source>
</evidence>
<dbReference type="GO" id="GO:0010181">
    <property type="term" value="F:FMN binding"/>
    <property type="evidence" value="ECO:0007669"/>
    <property type="project" value="InterPro"/>
</dbReference>
<accession>A0AAU8HX55</accession>
<dbReference type="RefSeq" id="WP_353894512.1">
    <property type="nucleotide sequence ID" value="NZ_CP159485.1"/>
</dbReference>
<dbReference type="AlphaFoldDB" id="A0AAU8HX55"/>
<reference evidence="3" key="2">
    <citation type="submission" date="2024-06" db="EMBL/GenBank/DDBJ databases">
        <authorList>
            <person name="Petrova K.O."/>
            <person name="Toshchakov S.V."/>
            <person name="Boltjanskaja Y.V."/>
            <person name="Kevbrin V.V."/>
        </authorList>
    </citation>
    <scope>NUCLEOTIDE SEQUENCE</scope>
    <source>
        <strain evidence="3">Z-710</strain>
    </source>
</reference>
<dbReference type="SMART" id="SM00900">
    <property type="entry name" value="FMN_bind"/>
    <property type="match status" value="2"/>
</dbReference>
<dbReference type="InterPro" id="IPR007329">
    <property type="entry name" value="FMN-bd"/>
</dbReference>
<dbReference type="Gene3D" id="3.90.1010.20">
    <property type="match status" value="2"/>
</dbReference>
<evidence type="ECO:0000313" key="3">
    <source>
        <dbReference type="EMBL" id="XCI29968.1"/>
    </source>
</evidence>
<protein>
    <submittedName>
        <fullName evidence="3">FMN-binding protein</fullName>
    </submittedName>
</protein>
<dbReference type="EMBL" id="CP159485">
    <property type="protein sequence ID" value="XCI29968.1"/>
    <property type="molecule type" value="Genomic_DNA"/>
</dbReference>
<keyword evidence="1" id="KW-0732">Signal</keyword>
<dbReference type="GO" id="GO:0016020">
    <property type="term" value="C:membrane"/>
    <property type="evidence" value="ECO:0007669"/>
    <property type="project" value="InterPro"/>
</dbReference>
<feature type="chain" id="PRO_5043661343" evidence="1">
    <location>
        <begin position="20"/>
        <end position="234"/>
    </location>
</feature>
<organism evidence="3">
    <name type="scientific">Proteinivorax hydrogeniformans</name>
    <dbReference type="NCBI Taxonomy" id="1826727"/>
    <lineage>
        <taxon>Bacteria</taxon>
        <taxon>Bacillati</taxon>
        <taxon>Bacillota</taxon>
        <taxon>Clostridia</taxon>
        <taxon>Eubacteriales</taxon>
        <taxon>Proteinivoracaceae</taxon>
        <taxon>Proteinivorax</taxon>
    </lineage>
</organism>
<dbReference type="Pfam" id="PF04205">
    <property type="entry name" value="FMN_bind"/>
    <property type="match status" value="2"/>
</dbReference>
<feature type="signal peptide" evidence="1">
    <location>
        <begin position="1"/>
        <end position="19"/>
    </location>
</feature>
<feature type="domain" description="FMN-binding" evidence="2">
    <location>
        <begin position="148"/>
        <end position="231"/>
    </location>
</feature>
<name>A0AAU8HX55_9FIRM</name>
<proteinExistence type="predicted"/>
<gene>
    <name evidence="3" type="ORF">PRVXH_001324</name>
</gene>
<feature type="domain" description="FMN-binding" evidence="2">
    <location>
        <begin position="39"/>
        <end position="126"/>
    </location>
</feature>
<reference evidence="3" key="1">
    <citation type="journal article" date="2018" name="Antonie Van Leeuwenhoek">
        <title>Proteinivorax hydrogeniformans sp. nov., an anaerobic, haloalkaliphilic bacterium fermenting proteinaceous compounds with high hydrogen production.</title>
        <authorList>
            <person name="Boltyanskaya Y."/>
            <person name="Detkova E."/>
            <person name="Pimenov N."/>
            <person name="Kevbrin V."/>
        </authorList>
    </citation>
    <scope>NUCLEOTIDE SEQUENCE</scope>
    <source>
        <strain evidence="3">Z-710</strain>
    </source>
</reference>
<dbReference type="PROSITE" id="PS51257">
    <property type="entry name" value="PROKAR_LIPOPROTEIN"/>
    <property type="match status" value="1"/>
</dbReference>
<sequence>MKKFLILAVVSVMALGLFAGCSGDAEPQTFVGLSDEGRGYAEVELTMQGDEIVEVNIVEYTNMGEAKDYASYGNPDRFSGEELKEAHESLAEQIVETNSADVDAHTGATSTSNKVVQAVERALAKANDDVEGDYLDGTFFGRHEGERGYYIAHVTIENDAITAVNLEETQGVGSEAELKDEEYGYEDWLPAREEMQERFVNENSADVDAYTGATGSSEGWMEAVQDALNNAAVN</sequence>